<reference evidence="1 2" key="1">
    <citation type="journal article" date="2016" name="Front. Microbiol.">
        <title>Single-Cell (Meta-)Genomics of a Dimorphic Candidatus Thiomargarita nelsonii Reveals Genomic Plasticity.</title>
        <authorList>
            <person name="Flood B.E."/>
            <person name="Fliss P."/>
            <person name="Jones D.S."/>
            <person name="Dick G.J."/>
            <person name="Jain S."/>
            <person name="Kaster A.K."/>
            <person name="Winkel M."/>
            <person name="Mussmann M."/>
            <person name="Bailey J."/>
        </authorList>
    </citation>
    <scope>NUCLEOTIDE SEQUENCE [LARGE SCALE GENOMIC DNA]</scope>
    <source>
        <strain evidence="1">Hydrate Ridge</strain>
    </source>
</reference>
<evidence type="ECO:0000313" key="2">
    <source>
        <dbReference type="Proteomes" id="UP000030428"/>
    </source>
</evidence>
<evidence type="ECO:0000313" key="1">
    <source>
        <dbReference type="EMBL" id="KHD09670.1"/>
    </source>
</evidence>
<comment type="caution">
    <text evidence="1">The sequence shown here is derived from an EMBL/GenBank/DDBJ whole genome shotgun (WGS) entry which is preliminary data.</text>
</comment>
<protein>
    <submittedName>
        <fullName evidence="1">Uncharacterized protein</fullName>
    </submittedName>
</protein>
<name>A0A0A6PDJ4_9GAMM</name>
<dbReference type="AlphaFoldDB" id="A0A0A6PDJ4"/>
<proteinExistence type="predicted"/>
<keyword evidence="2" id="KW-1185">Reference proteome</keyword>
<dbReference type="EMBL" id="JSZA02000373">
    <property type="protein sequence ID" value="KHD09670.1"/>
    <property type="molecule type" value="Genomic_DNA"/>
</dbReference>
<gene>
    <name evidence="1" type="ORF">PN36_33880</name>
</gene>
<accession>A0A0A6PDJ4</accession>
<dbReference type="Proteomes" id="UP000030428">
    <property type="component" value="Unassembled WGS sequence"/>
</dbReference>
<organism evidence="1 2">
    <name type="scientific">Candidatus Thiomargarita nelsonii</name>
    <dbReference type="NCBI Taxonomy" id="1003181"/>
    <lineage>
        <taxon>Bacteria</taxon>
        <taxon>Pseudomonadati</taxon>
        <taxon>Pseudomonadota</taxon>
        <taxon>Gammaproteobacteria</taxon>
        <taxon>Thiotrichales</taxon>
        <taxon>Thiotrichaceae</taxon>
        <taxon>Thiomargarita</taxon>
    </lineage>
</organism>
<sequence length="128" mass="15327">MLTIRKEQMEEFDRIARTNFHQRLAAFLREEMPDETQEYDEVALLNHIEESEQRASIYGIETERGIAQWTCLTFLFGMKFDEMPEMREYLETSDIAPYDNEEKIKKLIDHLNALERDENAQLENVIHK</sequence>